<keyword evidence="4 7" id="KW-0413">Isomerase</keyword>
<evidence type="ECO:0000256" key="7">
    <source>
        <dbReference type="RuleBase" id="RU366006"/>
    </source>
</evidence>
<dbReference type="InterPro" id="IPR013342">
    <property type="entry name" value="Mandelate_racemase_C"/>
</dbReference>
<dbReference type="PROSITE" id="PS00908">
    <property type="entry name" value="MR_MLE_1"/>
    <property type="match status" value="1"/>
</dbReference>
<dbReference type="Pfam" id="PF13378">
    <property type="entry name" value="MR_MLE_C"/>
    <property type="match status" value="1"/>
</dbReference>
<dbReference type="Pfam" id="PF02746">
    <property type="entry name" value="MR_MLE_N"/>
    <property type="match status" value="1"/>
</dbReference>
<dbReference type="SMART" id="SM00922">
    <property type="entry name" value="MR_MLE"/>
    <property type="match status" value="1"/>
</dbReference>
<comment type="caution">
    <text evidence="9">The sequence shown here is derived from an EMBL/GenBank/DDBJ whole genome shotgun (WGS) entry which is preliminary data.</text>
</comment>
<dbReference type="Gene3D" id="3.30.390.10">
    <property type="entry name" value="Enolase-like, N-terminal domain"/>
    <property type="match status" value="1"/>
</dbReference>
<evidence type="ECO:0000256" key="2">
    <source>
        <dbReference type="ARBA" id="ARBA00022723"/>
    </source>
</evidence>
<dbReference type="PANTHER" id="PTHR48073">
    <property type="entry name" value="O-SUCCINYLBENZOATE SYNTHASE-RELATED"/>
    <property type="match status" value="1"/>
</dbReference>
<dbReference type="SFLD" id="SFLDF00010">
    <property type="entry name" value="dipeptide_epimerase"/>
    <property type="match status" value="1"/>
</dbReference>
<evidence type="ECO:0000259" key="8">
    <source>
        <dbReference type="SMART" id="SM00922"/>
    </source>
</evidence>
<evidence type="ECO:0000256" key="6">
    <source>
        <dbReference type="PIRSR" id="PIRSR634603-3"/>
    </source>
</evidence>
<dbReference type="GO" id="GO:0009063">
    <property type="term" value="P:amino acid catabolic process"/>
    <property type="evidence" value="ECO:0007669"/>
    <property type="project" value="InterPro"/>
</dbReference>
<name>A0A501PFR8_9PROT</name>
<keyword evidence="2 6" id="KW-0479">Metal-binding</keyword>
<dbReference type="Gene3D" id="3.20.20.120">
    <property type="entry name" value="Enolase-like C-terminal domain"/>
    <property type="match status" value="1"/>
</dbReference>
<accession>A0A501PFR8</accession>
<dbReference type="GO" id="GO:0006518">
    <property type="term" value="P:peptide metabolic process"/>
    <property type="evidence" value="ECO:0007669"/>
    <property type="project" value="UniProtKB-ARBA"/>
</dbReference>
<dbReference type="EMBL" id="VFIY01000014">
    <property type="protein sequence ID" value="TPD59273.1"/>
    <property type="molecule type" value="Genomic_DNA"/>
</dbReference>
<dbReference type="InterPro" id="IPR029065">
    <property type="entry name" value="Enolase_C-like"/>
</dbReference>
<dbReference type="PANTHER" id="PTHR48073:SF2">
    <property type="entry name" value="O-SUCCINYLBENZOATE SYNTHASE"/>
    <property type="match status" value="1"/>
</dbReference>
<dbReference type="GO" id="GO:0016855">
    <property type="term" value="F:racemase and epimerase activity, acting on amino acids and derivatives"/>
    <property type="evidence" value="ECO:0007669"/>
    <property type="project" value="UniProtKB-UniRule"/>
</dbReference>
<dbReference type="InterPro" id="IPR036849">
    <property type="entry name" value="Enolase-like_C_sf"/>
</dbReference>
<dbReference type="GO" id="GO:0000287">
    <property type="term" value="F:magnesium ion binding"/>
    <property type="evidence" value="ECO:0007669"/>
    <property type="project" value="UniProtKB-ARBA"/>
</dbReference>
<evidence type="ECO:0000313" key="10">
    <source>
        <dbReference type="Proteomes" id="UP000319148"/>
    </source>
</evidence>
<feature type="binding site" evidence="6">
    <location>
        <position position="208"/>
    </location>
    <ligand>
        <name>Mg(2+)</name>
        <dbReference type="ChEBI" id="CHEBI:18420"/>
    </ligand>
</feature>
<dbReference type="SUPFAM" id="SSF51604">
    <property type="entry name" value="Enolase C-terminal domain-like"/>
    <property type="match status" value="1"/>
</dbReference>
<feature type="active site" description="Proton acceptor; specific for (S)-substrate epimerization" evidence="5">
    <location>
        <position position="253"/>
    </location>
</feature>
<dbReference type="InterPro" id="IPR013341">
    <property type="entry name" value="Mandelate_racemase_N_dom"/>
</dbReference>
<dbReference type="InterPro" id="IPR034603">
    <property type="entry name" value="Dipeptide_epimerase"/>
</dbReference>
<sequence>MCGPVMNKSRNIAVLSETWELKDPFVIAHGTCTETRVVVVEIRQAGCIGRGEGVPTGLYGETVLSVVNQIREISPLLKKGLQPEVLLDKMPPGAARNAVDCALWDLRAKLEKRAVSDLMGVAWPQNITSVQTVSIGSPKQMGQAAAQLAGFPVLKIKLDAEDVIARLEAVHGKAPGCGLLIDANESWTIDILEAVAARARELNIVLIEQPLPAGQDSALKGLDLDVPIGADESCHTSADLGKLAGLYDVINIKLDKAGGLTEAMNLYNRASRDGFQVMVGCMLGTSLSIAPAMLIAQFASYVDLDSPALLRHDCKYGLSLNNGEMSALDPRLWGGVASGYKAR</sequence>
<gene>
    <name evidence="9" type="ORF">FIV46_10780</name>
</gene>
<dbReference type="InterPro" id="IPR018110">
    <property type="entry name" value="Mandel_Rmase/mucon_lact_enz_CS"/>
</dbReference>
<dbReference type="SUPFAM" id="SSF54826">
    <property type="entry name" value="Enolase N-terminal domain-like"/>
    <property type="match status" value="1"/>
</dbReference>
<feature type="active site" description="Proton acceptor; specific for (R)-substrate epimerization" evidence="5">
    <location>
        <position position="157"/>
    </location>
</feature>
<evidence type="ECO:0000256" key="5">
    <source>
        <dbReference type="PIRSR" id="PIRSR634603-1"/>
    </source>
</evidence>
<dbReference type="OrthoDB" id="9782675at2"/>
<protein>
    <recommendedName>
        <fullName evidence="7">Dipeptide epimerase</fullName>
        <ecNumber evidence="7">5.1.1.-</ecNumber>
    </recommendedName>
</protein>
<keyword evidence="3 6" id="KW-0460">Magnesium</keyword>
<organism evidence="9 10">
    <name type="scientific">Emcibacter nanhaiensis</name>
    <dbReference type="NCBI Taxonomy" id="1505037"/>
    <lineage>
        <taxon>Bacteria</taxon>
        <taxon>Pseudomonadati</taxon>
        <taxon>Pseudomonadota</taxon>
        <taxon>Alphaproteobacteria</taxon>
        <taxon>Emcibacterales</taxon>
        <taxon>Emcibacteraceae</taxon>
        <taxon>Emcibacter</taxon>
    </lineage>
</organism>
<reference evidence="10" key="1">
    <citation type="submission" date="2019-06" db="EMBL/GenBank/DDBJ databases">
        <title>The complete genome of Emcibacter congregatus ZYLT.</title>
        <authorList>
            <person name="Zhao Z."/>
        </authorList>
    </citation>
    <scope>NUCLEOTIDE SEQUENCE [LARGE SCALE GENOMIC DNA]</scope>
    <source>
        <strain evidence="10">MCCC 1A06723</strain>
    </source>
</reference>
<dbReference type="SFLD" id="SFLDS00001">
    <property type="entry name" value="Enolase"/>
    <property type="match status" value="1"/>
</dbReference>
<evidence type="ECO:0000256" key="4">
    <source>
        <dbReference type="ARBA" id="ARBA00023235"/>
    </source>
</evidence>
<comment type="cofactor">
    <cofactor evidence="6 7">
        <name>Mg(2+)</name>
        <dbReference type="ChEBI" id="CHEBI:18420"/>
    </cofactor>
    <text evidence="6 7">Binds 1 Mg(2+) ion per subunit.</text>
</comment>
<dbReference type="AlphaFoldDB" id="A0A501PFR8"/>
<dbReference type="SFLD" id="SFLDG00180">
    <property type="entry name" value="muconate_cycloisomerase"/>
    <property type="match status" value="1"/>
</dbReference>
<dbReference type="InterPro" id="IPR029017">
    <property type="entry name" value="Enolase-like_N"/>
</dbReference>
<evidence type="ECO:0000256" key="1">
    <source>
        <dbReference type="ARBA" id="ARBA00008031"/>
    </source>
</evidence>
<comment type="similarity">
    <text evidence="1 7">Belongs to the mandelate racemase/muconate lactonizing enzyme family.</text>
</comment>
<keyword evidence="10" id="KW-1185">Reference proteome</keyword>
<feature type="binding site" evidence="6">
    <location>
        <position position="231"/>
    </location>
    <ligand>
        <name>Mg(2+)</name>
        <dbReference type="ChEBI" id="CHEBI:18420"/>
    </ligand>
</feature>
<evidence type="ECO:0000256" key="3">
    <source>
        <dbReference type="ARBA" id="ARBA00022842"/>
    </source>
</evidence>
<proteinExistence type="inferred from homology"/>
<dbReference type="CDD" id="cd03319">
    <property type="entry name" value="L-Ala-DL-Glu_epimerase"/>
    <property type="match status" value="1"/>
</dbReference>
<evidence type="ECO:0000313" key="9">
    <source>
        <dbReference type="EMBL" id="TPD59273.1"/>
    </source>
</evidence>
<dbReference type="Proteomes" id="UP000319148">
    <property type="component" value="Unassembled WGS sequence"/>
</dbReference>
<dbReference type="NCBIfam" id="NF042940">
    <property type="entry name" value="racemase_DgcA"/>
    <property type="match status" value="1"/>
</dbReference>
<feature type="domain" description="Mandelate racemase/muconate lactonizing enzyme C-terminal" evidence="8">
    <location>
        <begin position="138"/>
        <end position="229"/>
    </location>
</feature>
<feature type="binding site" evidence="6">
    <location>
        <position position="182"/>
    </location>
    <ligand>
        <name>Mg(2+)</name>
        <dbReference type="ChEBI" id="CHEBI:18420"/>
    </ligand>
</feature>
<dbReference type="EC" id="5.1.1.-" evidence="7"/>